<dbReference type="EMBL" id="CP000724">
    <property type="protein sequence ID" value="ABR50493.1"/>
    <property type="molecule type" value="Genomic_DNA"/>
</dbReference>
<dbReference type="InterPro" id="IPR051429">
    <property type="entry name" value="Encapsulin_nc"/>
</dbReference>
<dbReference type="InterPro" id="IPR007544">
    <property type="entry name" value="ENCAP"/>
</dbReference>
<dbReference type="RefSeq" id="WP_012065385.1">
    <property type="nucleotide sequence ID" value="NC_009633.1"/>
</dbReference>
<proteinExistence type="inferred from homology"/>
<protein>
    <recommendedName>
        <fullName evidence="4">Type 1 encapsulin shell protein</fullName>
    </recommendedName>
</protein>
<accession>A6TWC5</accession>
<sequence length="264" mass="29976">MDILKRDMAPLTESVWEEIDQRAAEVLKTHLSARRVVNIVGPKGWDYTVVPEGRLKKIEDNPGNVCTGMYQVKPLVEARISFKLDRWEMDNLIRGAKDIKLDALEEAAEKMAIFEENMLYNGYKPGDIEGLIEASSHKLSQFGNNGEEIMENLAQGMILLKEAYVDQPVTLVVGIDAWKRINREMQGHPLINRIQELTGSKVIYSPVVEGALLLPYDHEDLELTIGRDFSIGYEYHDAKTVQLFITESLTFRALNPDIIVVYNI</sequence>
<dbReference type="eggNOG" id="COG1659">
    <property type="taxonomic scope" value="Bacteria"/>
</dbReference>
<dbReference type="Gene3D" id="3.30.2400.30">
    <property type="match status" value="1"/>
</dbReference>
<organism evidence="5 6">
    <name type="scientific">Alkaliphilus metalliredigens (strain QYMF)</name>
    <dbReference type="NCBI Taxonomy" id="293826"/>
    <lineage>
        <taxon>Bacteria</taxon>
        <taxon>Bacillati</taxon>
        <taxon>Bacillota</taxon>
        <taxon>Clostridia</taxon>
        <taxon>Peptostreptococcales</taxon>
        <taxon>Natronincolaceae</taxon>
        <taxon>Alkaliphilus</taxon>
    </lineage>
</organism>
<dbReference type="KEGG" id="amt:Amet_4421"/>
<dbReference type="Pfam" id="PF04454">
    <property type="entry name" value="Linocin_M18"/>
    <property type="match status" value="1"/>
</dbReference>
<evidence type="ECO:0000256" key="1">
    <source>
        <dbReference type="ARBA" id="ARBA00033738"/>
    </source>
</evidence>
<dbReference type="NCBIfam" id="NF041155">
    <property type="entry name" value="encap_f1"/>
    <property type="match status" value="1"/>
</dbReference>
<comment type="subcellular location">
    <subcellularLocation>
        <location evidence="1">Encapsulin nanocompartment</location>
    </subcellularLocation>
</comment>
<dbReference type="AlphaFoldDB" id="A6TWC5"/>
<keyword evidence="6" id="KW-1185">Reference proteome</keyword>
<evidence type="ECO:0000313" key="5">
    <source>
        <dbReference type="EMBL" id="ABR50493.1"/>
    </source>
</evidence>
<dbReference type="PANTHER" id="PTHR37165">
    <property type="entry name" value="PEPTIDASE U56 FAMILY"/>
    <property type="match status" value="1"/>
</dbReference>
<dbReference type="Proteomes" id="UP000001572">
    <property type="component" value="Chromosome"/>
</dbReference>
<dbReference type="SMR" id="A6TWC5"/>
<dbReference type="Gene3D" id="3.30.2320.10">
    <property type="entry name" value="hypothetical protein PF0899 domain"/>
    <property type="match status" value="1"/>
</dbReference>
<dbReference type="PANTHER" id="PTHR37165:SF1">
    <property type="entry name" value="TYPE 1 ENCAPSULIN SHELL PROTEIN"/>
    <property type="match status" value="1"/>
</dbReference>
<evidence type="ECO:0000313" key="6">
    <source>
        <dbReference type="Proteomes" id="UP000001572"/>
    </source>
</evidence>
<reference evidence="6" key="1">
    <citation type="journal article" date="2016" name="Genome Announc.">
        <title>Complete genome sequence of Alkaliphilus metalliredigens strain QYMF, an alkaliphilic and metal-reducing bacterium isolated from borax-contaminated leachate ponds.</title>
        <authorList>
            <person name="Hwang C."/>
            <person name="Copeland A."/>
            <person name="Lucas S."/>
            <person name="Lapidus A."/>
            <person name="Barry K."/>
            <person name="Detter J.C."/>
            <person name="Glavina Del Rio T."/>
            <person name="Hammon N."/>
            <person name="Israni S."/>
            <person name="Dalin E."/>
            <person name="Tice H."/>
            <person name="Pitluck S."/>
            <person name="Chertkov O."/>
            <person name="Brettin T."/>
            <person name="Bruce D."/>
            <person name="Han C."/>
            <person name="Schmutz J."/>
            <person name="Larimer F."/>
            <person name="Land M.L."/>
            <person name="Hauser L."/>
            <person name="Kyrpides N."/>
            <person name="Mikhailova N."/>
            <person name="Ye Q."/>
            <person name="Zhou J."/>
            <person name="Richardson P."/>
            <person name="Fields M.W."/>
        </authorList>
    </citation>
    <scope>NUCLEOTIDE SEQUENCE [LARGE SCALE GENOMIC DNA]</scope>
    <source>
        <strain evidence="6">QYMF</strain>
    </source>
</reference>
<evidence type="ECO:0000256" key="2">
    <source>
        <dbReference type="ARBA" id="ARBA00033743"/>
    </source>
</evidence>
<gene>
    <name evidence="5" type="ordered locus">Amet_4421</name>
</gene>
<evidence type="ECO:0000256" key="3">
    <source>
        <dbReference type="ARBA" id="ARBA00033787"/>
    </source>
</evidence>
<dbReference type="GO" id="GO:0140737">
    <property type="term" value="C:encapsulin nanocompartment"/>
    <property type="evidence" value="ECO:0007669"/>
    <property type="project" value="UniProtKB-SubCell"/>
</dbReference>
<dbReference type="STRING" id="293826.Amet_4421"/>
<dbReference type="PIRSF" id="PIRSF019254">
    <property type="entry name" value="CFP29"/>
    <property type="match status" value="1"/>
</dbReference>
<keyword evidence="3" id="KW-1284">Encapsulin nanocompartment</keyword>
<comment type="similarity">
    <text evidence="2">Belongs to the encapsulin family. Family 1 subfamily.</text>
</comment>
<name>A6TWC5_ALKMQ</name>
<evidence type="ECO:0000256" key="4">
    <source>
        <dbReference type="ARBA" id="ARBA00050023"/>
    </source>
</evidence>
<dbReference type="HOGENOM" id="CLU_089875_1_0_9"/>
<dbReference type="OrthoDB" id="2922at2"/>
<dbReference type="MEROPS" id="U56.001"/>